<dbReference type="SMART" id="SM00220">
    <property type="entry name" value="S_TKc"/>
    <property type="match status" value="1"/>
</dbReference>
<dbReference type="InterPro" id="IPR017441">
    <property type="entry name" value="Protein_kinase_ATP_BS"/>
</dbReference>
<proteinExistence type="predicted"/>
<dbReference type="InterPro" id="IPR011009">
    <property type="entry name" value="Kinase-like_dom_sf"/>
</dbReference>
<dbReference type="PANTHER" id="PTHR45647">
    <property type="entry name" value="OS02G0152300 PROTEIN"/>
    <property type="match status" value="1"/>
</dbReference>
<dbReference type="PROSITE" id="PS00107">
    <property type="entry name" value="PROTEIN_KINASE_ATP"/>
    <property type="match status" value="1"/>
</dbReference>
<dbReference type="InterPro" id="IPR014729">
    <property type="entry name" value="Rossmann-like_a/b/a_fold"/>
</dbReference>
<dbReference type="EMBL" id="CM017321">
    <property type="protein sequence ID" value="KAE7999502.1"/>
    <property type="molecule type" value="Genomic_DNA"/>
</dbReference>
<evidence type="ECO:0000256" key="1">
    <source>
        <dbReference type="ARBA" id="ARBA00000900"/>
    </source>
</evidence>
<keyword evidence="3" id="KW-0808">Transferase</keyword>
<feature type="compositionally biased region" description="Polar residues" evidence="9">
    <location>
        <begin position="213"/>
        <end position="227"/>
    </location>
</feature>
<accession>A0A5N6QJI8</accession>
<keyword evidence="7 8" id="KW-0067">ATP-binding</keyword>
<evidence type="ECO:0000256" key="7">
    <source>
        <dbReference type="ARBA" id="ARBA00022840"/>
    </source>
</evidence>
<dbReference type="GO" id="GO:0004672">
    <property type="term" value="F:protein kinase activity"/>
    <property type="evidence" value="ECO:0007669"/>
    <property type="project" value="InterPro"/>
</dbReference>
<dbReference type="Proteomes" id="UP000327013">
    <property type="component" value="Chromosome 1"/>
</dbReference>
<feature type="binding site" evidence="8">
    <location>
        <position position="506"/>
    </location>
    <ligand>
        <name>ATP</name>
        <dbReference type="ChEBI" id="CHEBI:30616"/>
    </ligand>
</feature>
<protein>
    <recommendedName>
        <fullName evidence="2">RING-type E3 ubiquitin transferase</fullName>
        <ecNumber evidence="2">2.3.2.27</ecNumber>
    </recommendedName>
</protein>
<keyword evidence="5" id="KW-0418">Kinase</keyword>
<gene>
    <name evidence="11" type="ORF">FH972_003922</name>
</gene>
<feature type="domain" description="Protein kinase" evidence="10">
    <location>
        <begin position="479"/>
        <end position="750"/>
    </location>
</feature>
<evidence type="ECO:0000256" key="2">
    <source>
        <dbReference type="ARBA" id="ARBA00012483"/>
    </source>
</evidence>
<keyword evidence="12" id="KW-1185">Reference proteome</keyword>
<dbReference type="OrthoDB" id="4062651at2759"/>
<evidence type="ECO:0000256" key="8">
    <source>
        <dbReference type="PROSITE-ProRule" id="PRU10141"/>
    </source>
</evidence>
<keyword evidence="4 8" id="KW-0547">Nucleotide-binding</keyword>
<reference evidence="11 12" key="1">
    <citation type="submission" date="2019-06" db="EMBL/GenBank/DDBJ databases">
        <title>A chromosomal-level reference genome of Carpinus fangiana (Coryloideae, Betulaceae).</title>
        <authorList>
            <person name="Yang X."/>
            <person name="Wang Z."/>
            <person name="Zhang L."/>
            <person name="Hao G."/>
            <person name="Liu J."/>
            <person name="Yang Y."/>
        </authorList>
    </citation>
    <scope>NUCLEOTIDE SEQUENCE [LARGE SCALE GENOMIC DNA]</scope>
    <source>
        <strain evidence="11">Cfa_2016G</strain>
        <tissue evidence="11">Leaf</tissue>
    </source>
</reference>
<dbReference type="CDD" id="cd01989">
    <property type="entry name" value="USP_STK_Ubox_N"/>
    <property type="match status" value="1"/>
</dbReference>
<evidence type="ECO:0000259" key="10">
    <source>
        <dbReference type="PROSITE" id="PS50011"/>
    </source>
</evidence>
<dbReference type="SUPFAM" id="SSF56112">
    <property type="entry name" value="Protein kinase-like (PK-like)"/>
    <property type="match status" value="1"/>
</dbReference>
<sequence>MGSRDEITFEDPTAIMASAIDDMIYVAVGKDVKECKSILLWALQNSGGKRICILHVHQPAQLIPFMGTKAPASQLKEKIVSDYRETERQNMHQILNEYVRFCLQMGVRAQKLEIEMDCIEKGIADLISKHKIKKLVMGAAADKHYNRRMIELRSSKAKYVRDQAHTSCHIQFICKGHLIFSREASAEMPEGGQSNLMKSRSVALGHDRDSSEMIRQSNYVRSQSVTAGHSRDSSGRMMGIFDIPSPAAAQPGTTDHQETSSSSKSPSGSDHEWGDGLGLGRSPSGSGYCSTSSPRRVVDVTLSSWNEANEFSTPSPGSGYSRISYVEVGSPLLPQSPRLVSSDESLDDIDLYERLQQVMAENVQETLRRQRAERDAIEAKRRGQEESRQRKEAEEALVKAKEELENVKNQRDQVKEELGISQEHELSLQIHIAELQKVMNELQMERDNALKEVEELRSRKQVQCSEFKLSEIEEATQKFDESRKIGQGGYGSIYKGLLRQKEVAIKILQSPGAHGTSQFQMEVSVLSQLRHPNLVKLTGSCPEVFALIYEYLPNGSLEDRLNMKDNSPPLSWQTRIRIATELCSVLVYLHSAKPHSIVHGDLKPSNILLDTNFVSKLSDFGICRMLSSDTSSSNNVNTTLSHITVPKGSFAFIDPEFLESGELTLKSDVYSFGIILLQLLTGRQPFKISNDVKYALDDGNLKALLDPLAGDWPILAAQKLARLGLRCCERNRRSRPEFGSEVWKVLEPMRASYGS</sequence>
<feature type="region of interest" description="Disordered" evidence="9">
    <location>
        <begin position="189"/>
        <end position="293"/>
    </location>
</feature>
<dbReference type="Gene3D" id="3.40.50.620">
    <property type="entry name" value="HUPs"/>
    <property type="match status" value="1"/>
</dbReference>
<dbReference type="Gene3D" id="3.30.200.20">
    <property type="entry name" value="Phosphorylase Kinase, domain 1"/>
    <property type="match status" value="1"/>
</dbReference>
<dbReference type="GO" id="GO:0061630">
    <property type="term" value="F:ubiquitin protein ligase activity"/>
    <property type="evidence" value="ECO:0007669"/>
    <property type="project" value="UniProtKB-EC"/>
</dbReference>
<evidence type="ECO:0000256" key="5">
    <source>
        <dbReference type="ARBA" id="ARBA00022777"/>
    </source>
</evidence>
<dbReference type="PROSITE" id="PS50011">
    <property type="entry name" value="PROTEIN_KINASE_DOM"/>
    <property type="match status" value="1"/>
</dbReference>
<dbReference type="InterPro" id="IPR000719">
    <property type="entry name" value="Prot_kinase_dom"/>
</dbReference>
<evidence type="ECO:0000313" key="12">
    <source>
        <dbReference type="Proteomes" id="UP000327013"/>
    </source>
</evidence>
<evidence type="ECO:0000256" key="4">
    <source>
        <dbReference type="ARBA" id="ARBA00022741"/>
    </source>
</evidence>
<feature type="compositionally biased region" description="Low complexity" evidence="9">
    <location>
        <begin position="280"/>
        <end position="293"/>
    </location>
</feature>
<dbReference type="InterPro" id="IPR051348">
    <property type="entry name" value="U-box_ubiquitin_ligases"/>
</dbReference>
<dbReference type="Gene3D" id="1.10.510.10">
    <property type="entry name" value="Transferase(Phosphotransferase) domain 1"/>
    <property type="match status" value="1"/>
</dbReference>
<dbReference type="PROSITE" id="PS00108">
    <property type="entry name" value="PROTEIN_KINASE_ST"/>
    <property type="match status" value="1"/>
</dbReference>
<evidence type="ECO:0000256" key="3">
    <source>
        <dbReference type="ARBA" id="ARBA00022679"/>
    </source>
</evidence>
<dbReference type="EC" id="2.3.2.27" evidence="2"/>
<evidence type="ECO:0000256" key="9">
    <source>
        <dbReference type="SAM" id="MobiDB-lite"/>
    </source>
</evidence>
<evidence type="ECO:0000313" key="11">
    <source>
        <dbReference type="EMBL" id="KAE7999502.1"/>
    </source>
</evidence>
<dbReference type="AlphaFoldDB" id="A0A5N6QJI8"/>
<name>A0A5N6QJI8_9ROSI</name>
<comment type="catalytic activity">
    <reaction evidence="1">
        <text>S-ubiquitinyl-[E2 ubiquitin-conjugating enzyme]-L-cysteine + [acceptor protein]-L-lysine = [E2 ubiquitin-conjugating enzyme]-L-cysteine + N(6)-ubiquitinyl-[acceptor protein]-L-lysine.</text>
        <dbReference type="EC" id="2.3.2.27"/>
    </reaction>
</comment>
<dbReference type="Pfam" id="PF00069">
    <property type="entry name" value="Pkinase"/>
    <property type="match status" value="1"/>
</dbReference>
<evidence type="ECO:0000256" key="6">
    <source>
        <dbReference type="ARBA" id="ARBA00022786"/>
    </source>
</evidence>
<organism evidence="11 12">
    <name type="scientific">Carpinus fangiana</name>
    <dbReference type="NCBI Taxonomy" id="176857"/>
    <lineage>
        <taxon>Eukaryota</taxon>
        <taxon>Viridiplantae</taxon>
        <taxon>Streptophyta</taxon>
        <taxon>Embryophyta</taxon>
        <taxon>Tracheophyta</taxon>
        <taxon>Spermatophyta</taxon>
        <taxon>Magnoliopsida</taxon>
        <taxon>eudicotyledons</taxon>
        <taxon>Gunneridae</taxon>
        <taxon>Pentapetalae</taxon>
        <taxon>rosids</taxon>
        <taxon>fabids</taxon>
        <taxon>Fagales</taxon>
        <taxon>Betulaceae</taxon>
        <taxon>Carpinus</taxon>
    </lineage>
</organism>
<dbReference type="GO" id="GO:0005524">
    <property type="term" value="F:ATP binding"/>
    <property type="evidence" value="ECO:0007669"/>
    <property type="project" value="UniProtKB-UniRule"/>
</dbReference>
<dbReference type="PANTHER" id="PTHR45647:SF100">
    <property type="entry name" value="U-BOX DOMAIN-CONTAINING PROTEIN 33"/>
    <property type="match status" value="1"/>
</dbReference>
<keyword evidence="6" id="KW-0833">Ubl conjugation pathway</keyword>
<dbReference type="InterPro" id="IPR008271">
    <property type="entry name" value="Ser/Thr_kinase_AS"/>
</dbReference>
<feature type="region of interest" description="Disordered" evidence="9">
    <location>
        <begin position="370"/>
        <end position="391"/>
    </location>
</feature>